<name>A0ACC2NIJ3_9HYME</name>
<reference evidence="1" key="1">
    <citation type="submission" date="2023-04" db="EMBL/GenBank/DDBJ databases">
        <title>A chromosome-level genome assembly of the parasitoid wasp Eretmocerus hayati.</title>
        <authorList>
            <person name="Zhong Y."/>
            <person name="Liu S."/>
            <person name="Liu Y."/>
        </authorList>
    </citation>
    <scope>NUCLEOTIDE SEQUENCE</scope>
    <source>
        <strain evidence="1">ZJU_SS_LIU_2023</strain>
    </source>
</reference>
<dbReference type="Proteomes" id="UP001239111">
    <property type="component" value="Chromosome 3"/>
</dbReference>
<sequence>MTSILVYWIRFMSLYVILLGNWQEVDGDNKTSINQDVSSSSSDVKRHLCCARHPRIINVGHGISGQVIQVDVGYCKNFCPHHFVDDPGDASRPAVQKCMPNTHCRSKTARLERISTIEGIQTVEVVETCDCSTSYFCRRNTYLQAIYVGTPFQHEIDIGACVGSCKKFGCRPSKNSSISVHGPNGNEVYQVIQKCACAGSCHRMDRVETILDFSGVEIKGPMRIADVRPVIRHVNVGQCVGSCSGNGTEKCLLRDIRNPMKCLAGLHSQNFNCTPAKFKVHEFRTRRGLKREIIQITQCACV</sequence>
<evidence type="ECO:0000313" key="2">
    <source>
        <dbReference type="Proteomes" id="UP001239111"/>
    </source>
</evidence>
<evidence type="ECO:0000313" key="1">
    <source>
        <dbReference type="EMBL" id="KAJ8669375.1"/>
    </source>
</evidence>
<organism evidence="1 2">
    <name type="scientific">Eretmocerus hayati</name>
    <dbReference type="NCBI Taxonomy" id="131215"/>
    <lineage>
        <taxon>Eukaryota</taxon>
        <taxon>Metazoa</taxon>
        <taxon>Ecdysozoa</taxon>
        <taxon>Arthropoda</taxon>
        <taxon>Hexapoda</taxon>
        <taxon>Insecta</taxon>
        <taxon>Pterygota</taxon>
        <taxon>Neoptera</taxon>
        <taxon>Endopterygota</taxon>
        <taxon>Hymenoptera</taxon>
        <taxon>Apocrita</taxon>
        <taxon>Proctotrupomorpha</taxon>
        <taxon>Chalcidoidea</taxon>
        <taxon>Aphelinidae</taxon>
        <taxon>Aphelininae</taxon>
        <taxon>Eretmocerus</taxon>
    </lineage>
</organism>
<comment type="caution">
    <text evidence="1">The sequence shown here is derived from an EMBL/GenBank/DDBJ whole genome shotgun (WGS) entry which is preliminary data.</text>
</comment>
<protein>
    <submittedName>
        <fullName evidence="1">Uncharacterized protein</fullName>
    </submittedName>
</protein>
<gene>
    <name evidence="1" type="ORF">QAD02_000634</name>
</gene>
<proteinExistence type="predicted"/>
<accession>A0ACC2NIJ3</accession>
<dbReference type="EMBL" id="CM056743">
    <property type="protein sequence ID" value="KAJ8669375.1"/>
    <property type="molecule type" value="Genomic_DNA"/>
</dbReference>
<keyword evidence="2" id="KW-1185">Reference proteome</keyword>